<dbReference type="EMBL" id="UOFO01000128">
    <property type="protein sequence ID" value="VAW87647.1"/>
    <property type="molecule type" value="Genomic_DNA"/>
</dbReference>
<evidence type="ECO:0000313" key="1">
    <source>
        <dbReference type="EMBL" id="VAW87647.1"/>
    </source>
</evidence>
<proteinExistence type="predicted"/>
<gene>
    <name evidence="1" type="ORF">MNBD_GAMMA16-1728</name>
</gene>
<name>A0A3B0ZK15_9ZZZZ</name>
<organism evidence="1">
    <name type="scientific">hydrothermal vent metagenome</name>
    <dbReference type="NCBI Taxonomy" id="652676"/>
    <lineage>
        <taxon>unclassified sequences</taxon>
        <taxon>metagenomes</taxon>
        <taxon>ecological metagenomes</taxon>
    </lineage>
</organism>
<feature type="non-terminal residue" evidence="1">
    <location>
        <position position="25"/>
    </location>
</feature>
<accession>A0A3B0ZK15</accession>
<protein>
    <submittedName>
        <fullName evidence="1">Uncharacterized protein</fullName>
    </submittedName>
</protein>
<dbReference type="AlphaFoldDB" id="A0A3B0ZK15"/>
<sequence>MISCRGKPLTVETKKLVVTVKQYFE</sequence>
<reference evidence="1" key="1">
    <citation type="submission" date="2018-06" db="EMBL/GenBank/DDBJ databases">
        <authorList>
            <person name="Zhirakovskaya E."/>
        </authorList>
    </citation>
    <scope>NUCLEOTIDE SEQUENCE</scope>
</reference>